<keyword evidence="3" id="KW-1185">Reference proteome</keyword>
<feature type="non-terminal residue" evidence="2">
    <location>
        <position position="125"/>
    </location>
</feature>
<comment type="caution">
    <text evidence="2">The sequence shown here is derived from an EMBL/GenBank/DDBJ whole genome shotgun (WGS) entry which is preliminary data.</text>
</comment>
<dbReference type="OrthoDB" id="408631at2759"/>
<gene>
    <name evidence="2" type="ORF">BG011_007002</name>
</gene>
<dbReference type="Proteomes" id="UP000726737">
    <property type="component" value="Unassembled WGS sequence"/>
</dbReference>
<evidence type="ECO:0000256" key="1">
    <source>
        <dbReference type="SAM" id="SignalP"/>
    </source>
</evidence>
<keyword evidence="1" id="KW-0732">Signal</keyword>
<proteinExistence type="predicted"/>
<sequence>MVLLKTIFLATAVFLSTTNVHIDAAPVKLNKRLLLPNAVQANDIDGAHLLMKNDVDTTNVIKNAYLLLSKPRGYYDGISSCLSMGDGGYIYIPGTSGAEELVSLLNSNGPAQKEVDAYSQFWVYN</sequence>
<dbReference type="AlphaFoldDB" id="A0A9P6PTB1"/>
<protein>
    <recommendedName>
        <fullName evidence="4">FAS1 domain-containing protein</fullName>
    </recommendedName>
</protein>
<reference evidence="2" key="1">
    <citation type="journal article" date="2020" name="Fungal Divers.">
        <title>Resolving the Mortierellaceae phylogeny through synthesis of multi-gene phylogenetics and phylogenomics.</title>
        <authorList>
            <person name="Vandepol N."/>
            <person name="Liber J."/>
            <person name="Desiro A."/>
            <person name="Na H."/>
            <person name="Kennedy M."/>
            <person name="Barry K."/>
            <person name="Grigoriev I.V."/>
            <person name="Miller A.N."/>
            <person name="O'Donnell K."/>
            <person name="Stajich J.E."/>
            <person name="Bonito G."/>
        </authorList>
    </citation>
    <scope>NUCLEOTIDE SEQUENCE</scope>
    <source>
        <strain evidence="2">KOD948</strain>
    </source>
</reference>
<dbReference type="EMBL" id="JAAAJA010000522">
    <property type="protein sequence ID" value="KAG0252406.1"/>
    <property type="molecule type" value="Genomic_DNA"/>
</dbReference>
<evidence type="ECO:0008006" key="4">
    <source>
        <dbReference type="Google" id="ProtNLM"/>
    </source>
</evidence>
<evidence type="ECO:0000313" key="3">
    <source>
        <dbReference type="Proteomes" id="UP000726737"/>
    </source>
</evidence>
<accession>A0A9P6PTB1</accession>
<feature type="chain" id="PRO_5040471654" description="FAS1 domain-containing protein" evidence="1">
    <location>
        <begin position="25"/>
        <end position="125"/>
    </location>
</feature>
<organism evidence="2 3">
    <name type="scientific">Mortierella polycephala</name>
    <dbReference type="NCBI Taxonomy" id="41804"/>
    <lineage>
        <taxon>Eukaryota</taxon>
        <taxon>Fungi</taxon>
        <taxon>Fungi incertae sedis</taxon>
        <taxon>Mucoromycota</taxon>
        <taxon>Mortierellomycotina</taxon>
        <taxon>Mortierellomycetes</taxon>
        <taxon>Mortierellales</taxon>
        <taxon>Mortierellaceae</taxon>
        <taxon>Mortierella</taxon>
    </lineage>
</organism>
<feature type="signal peptide" evidence="1">
    <location>
        <begin position="1"/>
        <end position="24"/>
    </location>
</feature>
<name>A0A9P6PTB1_9FUNG</name>
<evidence type="ECO:0000313" key="2">
    <source>
        <dbReference type="EMBL" id="KAG0252406.1"/>
    </source>
</evidence>